<protein>
    <submittedName>
        <fullName evidence="1">6637_t:CDS:1</fullName>
    </submittedName>
</protein>
<organism evidence="1 2">
    <name type="scientific">Racocetra fulgida</name>
    <dbReference type="NCBI Taxonomy" id="60492"/>
    <lineage>
        <taxon>Eukaryota</taxon>
        <taxon>Fungi</taxon>
        <taxon>Fungi incertae sedis</taxon>
        <taxon>Mucoromycota</taxon>
        <taxon>Glomeromycotina</taxon>
        <taxon>Glomeromycetes</taxon>
        <taxon>Diversisporales</taxon>
        <taxon>Gigasporaceae</taxon>
        <taxon>Racocetra</taxon>
    </lineage>
</organism>
<reference evidence="1" key="1">
    <citation type="submission" date="2021-06" db="EMBL/GenBank/DDBJ databases">
        <authorList>
            <person name="Kallberg Y."/>
            <person name="Tangrot J."/>
            <person name="Rosling A."/>
        </authorList>
    </citation>
    <scope>NUCLEOTIDE SEQUENCE</scope>
    <source>
        <strain evidence="1">IN212</strain>
    </source>
</reference>
<dbReference type="EMBL" id="CAJVPZ010017896">
    <property type="protein sequence ID" value="CAG8683109.1"/>
    <property type="molecule type" value="Genomic_DNA"/>
</dbReference>
<keyword evidence="2" id="KW-1185">Reference proteome</keyword>
<evidence type="ECO:0000313" key="1">
    <source>
        <dbReference type="EMBL" id="CAG8683109.1"/>
    </source>
</evidence>
<name>A0A9N9EP47_9GLOM</name>
<feature type="non-terminal residue" evidence="1">
    <location>
        <position position="132"/>
    </location>
</feature>
<sequence length="132" mass="15106">MEKNEDSYHYLWDSVIKNTIETFGMHSISLAQLEFDRNTSKRTSTGKLSNRNLPDMAVLVGNVCPFRGEEKSRNDIGDPSSELVDRIEEDSPEFQTIIRPNGTIIELGYAVKKKFADKDRVTHLKKIYGVLR</sequence>
<comment type="caution">
    <text evidence="1">The sequence shown here is derived from an EMBL/GenBank/DDBJ whole genome shotgun (WGS) entry which is preliminary data.</text>
</comment>
<dbReference type="AlphaFoldDB" id="A0A9N9EP47"/>
<proteinExistence type="predicted"/>
<accession>A0A9N9EP47</accession>
<gene>
    <name evidence="1" type="ORF">RFULGI_LOCUS9695</name>
</gene>
<dbReference type="Proteomes" id="UP000789396">
    <property type="component" value="Unassembled WGS sequence"/>
</dbReference>
<evidence type="ECO:0000313" key="2">
    <source>
        <dbReference type="Proteomes" id="UP000789396"/>
    </source>
</evidence>
<dbReference type="OrthoDB" id="2379186at2759"/>